<evidence type="ECO:0000256" key="7">
    <source>
        <dbReference type="ARBA" id="ARBA00022840"/>
    </source>
</evidence>
<feature type="binding site" evidence="9">
    <location>
        <begin position="41"/>
        <end position="42"/>
    </location>
    <ligand>
        <name>substrate</name>
    </ligand>
</feature>
<evidence type="ECO:0000256" key="6">
    <source>
        <dbReference type="ARBA" id="ARBA00022777"/>
    </source>
</evidence>
<organism evidence="11 12">
    <name type="scientific">Paracidobacterium acidisoli</name>
    <dbReference type="NCBI Taxonomy" id="2303751"/>
    <lineage>
        <taxon>Bacteria</taxon>
        <taxon>Pseudomonadati</taxon>
        <taxon>Acidobacteriota</taxon>
        <taxon>Terriglobia</taxon>
        <taxon>Terriglobales</taxon>
        <taxon>Acidobacteriaceae</taxon>
        <taxon>Paracidobacterium</taxon>
    </lineage>
</organism>
<comment type="catalytic activity">
    <reaction evidence="8 9">
        <text>N-acetyl-L-glutamate + ATP = N-acetyl-L-glutamyl 5-phosphate + ADP</text>
        <dbReference type="Rhea" id="RHEA:14629"/>
        <dbReference type="ChEBI" id="CHEBI:30616"/>
        <dbReference type="ChEBI" id="CHEBI:44337"/>
        <dbReference type="ChEBI" id="CHEBI:57936"/>
        <dbReference type="ChEBI" id="CHEBI:456216"/>
        <dbReference type="EC" id="2.7.2.8"/>
    </reaction>
</comment>
<comment type="subcellular location">
    <subcellularLocation>
        <location evidence="9">Cytoplasm</location>
    </subcellularLocation>
</comment>
<dbReference type="RefSeq" id="WP_117297663.1">
    <property type="nucleotide sequence ID" value="NZ_QVQT02000001.1"/>
</dbReference>
<dbReference type="Pfam" id="PF00696">
    <property type="entry name" value="AA_kinase"/>
    <property type="match status" value="1"/>
</dbReference>
<evidence type="ECO:0000259" key="10">
    <source>
        <dbReference type="Pfam" id="PF00696"/>
    </source>
</evidence>
<keyword evidence="9" id="KW-0963">Cytoplasm</keyword>
<dbReference type="PRINTS" id="PR00474">
    <property type="entry name" value="GLU5KINASE"/>
</dbReference>
<evidence type="ECO:0000256" key="2">
    <source>
        <dbReference type="ARBA" id="ARBA00022571"/>
    </source>
</evidence>
<keyword evidence="3 9" id="KW-0028">Amino-acid biosynthesis</keyword>
<dbReference type="InterPro" id="IPR037528">
    <property type="entry name" value="ArgB"/>
</dbReference>
<evidence type="ECO:0000313" key="11">
    <source>
        <dbReference type="EMBL" id="RFU18369.1"/>
    </source>
</evidence>
<evidence type="ECO:0000256" key="8">
    <source>
        <dbReference type="ARBA" id="ARBA00048141"/>
    </source>
</evidence>
<accession>A0A372IUA4</accession>
<dbReference type="GO" id="GO:0003991">
    <property type="term" value="F:acetylglutamate kinase activity"/>
    <property type="evidence" value="ECO:0007669"/>
    <property type="project" value="UniProtKB-UniRule"/>
</dbReference>
<comment type="similarity">
    <text evidence="9">Belongs to the acetylglutamate kinase family. ArgB subfamily.</text>
</comment>
<dbReference type="PIRSF" id="PIRSF000728">
    <property type="entry name" value="NAGK"/>
    <property type="match status" value="1"/>
</dbReference>
<dbReference type="GO" id="GO:0042450">
    <property type="term" value="P:L-arginine biosynthetic process via ornithine"/>
    <property type="evidence" value="ECO:0007669"/>
    <property type="project" value="UniProtKB-UniRule"/>
</dbReference>
<comment type="caution">
    <text evidence="11">The sequence shown here is derived from an EMBL/GenBank/DDBJ whole genome shotgun (WGS) entry which is preliminary data.</text>
</comment>
<keyword evidence="6 9" id="KW-0418">Kinase</keyword>
<name>A0A372IUA4_9BACT</name>
<evidence type="ECO:0000313" key="12">
    <source>
        <dbReference type="Proteomes" id="UP000264702"/>
    </source>
</evidence>
<dbReference type="SUPFAM" id="SSF53633">
    <property type="entry name" value="Carbamate kinase-like"/>
    <property type="match status" value="1"/>
</dbReference>
<dbReference type="GO" id="GO:0005524">
    <property type="term" value="F:ATP binding"/>
    <property type="evidence" value="ECO:0007669"/>
    <property type="project" value="UniProtKB-UniRule"/>
</dbReference>
<evidence type="ECO:0000256" key="4">
    <source>
        <dbReference type="ARBA" id="ARBA00022679"/>
    </source>
</evidence>
<keyword evidence="7 9" id="KW-0067">ATP-binding</keyword>
<dbReference type="InterPro" id="IPR036393">
    <property type="entry name" value="AceGlu_kinase-like_sf"/>
</dbReference>
<keyword evidence="12" id="KW-1185">Reference proteome</keyword>
<sequence>MRYVVKLGGATLENAELLHQCALAIAELVKDGNSVALVHGGGVQLTRTLKQMGKQSEFIAGLRVTDAETRDAALMVLAGRVNKSLVAALGAHGQSAVGLSGGDGLIFRARKKRTAPDLGFVGEIVASDPRWLEAIWKMGAVPVISSIALGYDGEYYNVNADEMAAACAGACHADALVFLTDVPGVRGADGEVMRWLSVDQIEMLRKTEVITGGMLPKLSACREALLNGVKRVRILPAEVAAVLPDLCSSRVTHGTEVMVA</sequence>
<protein>
    <recommendedName>
        <fullName evidence="9">Acetylglutamate kinase</fullName>
        <ecNumber evidence="9">2.7.2.8</ecNumber>
    </recommendedName>
    <alternativeName>
        <fullName evidence="9">N-acetyl-L-glutamate 5-phosphotransferase</fullName>
    </alternativeName>
    <alternativeName>
        <fullName evidence="9">NAG kinase</fullName>
        <shortName evidence="9">NAGK</shortName>
    </alternativeName>
</protein>
<dbReference type="Gene3D" id="3.40.1160.10">
    <property type="entry name" value="Acetylglutamate kinase-like"/>
    <property type="match status" value="1"/>
</dbReference>
<dbReference type="EMBL" id="QVQT01000001">
    <property type="protein sequence ID" value="RFU18369.1"/>
    <property type="molecule type" value="Genomic_DNA"/>
</dbReference>
<dbReference type="CDD" id="cd04238">
    <property type="entry name" value="AAK_NAGK-like"/>
    <property type="match status" value="1"/>
</dbReference>
<keyword evidence="5 9" id="KW-0547">Nucleotide-binding</keyword>
<feature type="binding site" evidence="9">
    <location>
        <position position="157"/>
    </location>
    <ligand>
        <name>substrate</name>
    </ligand>
</feature>
<dbReference type="PANTHER" id="PTHR23342">
    <property type="entry name" value="N-ACETYLGLUTAMATE SYNTHASE"/>
    <property type="match status" value="1"/>
</dbReference>
<gene>
    <name evidence="9 11" type="primary">argB</name>
    <name evidence="11" type="ORF">D0Y96_02040</name>
</gene>
<comment type="function">
    <text evidence="9">Catalyzes the ATP-dependent phosphorylation of N-acetyl-L-glutamate.</text>
</comment>
<dbReference type="GO" id="GO:0005737">
    <property type="term" value="C:cytoplasm"/>
    <property type="evidence" value="ECO:0007669"/>
    <property type="project" value="UniProtKB-SubCell"/>
</dbReference>
<feature type="site" description="Transition state stabilizer" evidence="9">
    <location>
        <position position="6"/>
    </location>
</feature>
<dbReference type="InterPro" id="IPR001057">
    <property type="entry name" value="Glu/AcGlu_kinase"/>
</dbReference>
<dbReference type="EC" id="2.7.2.8" evidence="9"/>
<evidence type="ECO:0000256" key="3">
    <source>
        <dbReference type="ARBA" id="ARBA00022605"/>
    </source>
</evidence>
<reference evidence="11 12" key="1">
    <citation type="submission" date="2018-08" db="EMBL/GenBank/DDBJ databases">
        <title>Acidipila sp. 4G-K13, an acidobacterium isolated from forest soil.</title>
        <authorList>
            <person name="Gao Z.-H."/>
            <person name="Qiu L.-H."/>
        </authorList>
    </citation>
    <scope>NUCLEOTIDE SEQUENCE [LARGE SCALE GENOMIC DNA]</scope>
    <source>
        <strain evidence="11 12">4G-K13</strain>
    </source>
</reference>
<dbReference type="UniPathway" id="UPA00068">
    <property type="reaction ID" value="UER00107"/>
</dbReference>
<keyword evidence="2 9" id="KW-0055">Arginine biosynthesis</keyword>
<feature type="domain" description="Aspartate/glutamate/uridylate kinase" evidence="10">
    <location>
        <begin position="1"/>
        <end position="235"/>
    </location>
</feature>
<proteinExistence type="inferred from homology"/>
<dbReference type="PANTHER" id="PTHR23342:SF0">
    <property type="entry name" value="N-ACETYLGLUTAMATE SYNTHASE, MITOCHONDRIAL"/>
    <property type="match status" value="1"/>
</dbReference>
<dbReference type="HAMAP" id="MF_00082">
    <property type="entry name" value="ArgB"/>
    <property type="match status" value="1"/>
</dbReference>
<dbReference type="AlphaFoldDB" id="A0A372IUA4"/>
<keyword evidence="4 9" id="KW-0808">Transferase</keyword>
<comment type="pathway">
    <text evidence="1 9">Amino-acid biosynthesis; L-arginine biosynthesis; N(2)-acetyl-L-ornithine from L-glutamate: step 2/4.</text>
</comment>
<dbReference type="OrthoDB" id="9803155at2"/>
<dbReference type="InterPro" id="IPR004662">
    <property type="entry name" value="AcgluKinase_fam"/>
</dbReference>
<evidence type="ECO:0000256" key="1">
    <source>
        <dbReference type="ARBA" id="ARBA00004828"/>
    </source>
</evidence>
<feature type="site" description="Transition state stabilizer" evidence="9">
    <location>
        <position position="217"/>
    </location>
</feature>
<feature type="binding site" evidence="9">
    <location>
        <position position="63"/>
    </location>
    <ligand>
        <name>substrate</name>
    </ligand>
</feature>
<dbReference type="Proteomes" id="UP000264702">
    <property type="component" value="Unassembled WGS sequence"/>
</dbReference>
<evidence type="ECO:0000256" key="9">
    <source>
        <dbReference type="HAMAP-Rule" id="MF_00082"/>
    </source>
</evidence>
<dbReference type="NCBIfam" id="TIGR00761">
    <property type="entry name" value="argB"/>
    <property type="match status" value="1"/>
</dbReference>
<dbReference type="InterPro" id="IPR001048">
    <property type="entry name" value="Asp/Glu/Uridylate_kinase"/>
</dbReference>
<evidence type="ECO:0000256" key="5">
    <source>
        <dbReference type="ARBA" id="ARBA00022741"/>
    </source>
</evidence>